<evidence type="ECO:0000256" key="2">
    <source>
        <dbReference type="SAM" id="Phobius"/>
    </source>
</evidence>
<accession>A0A926HVX8</accession>
<gene>
    <name evidence="3" type="ORF">H8730_00950</name>
</gene>
<keyword evidence="4" id="KW-1185">Reference proteome</keyword>
<dbReference type="Pfam" id="PF10112">
    <property type="entry name" value="Halogen_Hydrol"/>
    <property type="match status" value="1"/>
</dbReference>
<reference evidence="3" key="1">
    <citation type="submission" date="2020-08" db="EMBL/GenBank/DDBJ databases">
        <title>Genome public.</title>
        <authorList>
            <person name="Liu C."/>
            <person name="Sun Q."/>
        </authorList>
    </citation>
    <scope>NUCLEOTIDE SEQUENCE</scope>
    <source>
        <strain evidence="3">NSJ-32</strain>
    </source>
</reference>
<comment type="caution">
    <text evidence="3">The sequence shown here is derived from an EMBL/GenBank/DDBJ whole genome shotgun (WGS) entry which is preliminary data.</text>
</comment>
<organism evidence="3 4">
    <name type="scientific">Bianquea renquensis</name>
    <dbReference type="NCBI Taxonomy" id="2763661"/>
    <lineage>
        <taxon>Bacteria</taxon>
        <taxon>Bacillati</taxon>
        <taxon>Bacillota</taxon>
        <taxon>Clostridia</taxon>
        <taxon>Eubacteriales</taxon>
        <taxon>Bianqueaceae</taxon>
        <taxon>Bianquea</taxon>
    </lineage>
</organism>
<keyword evidence="2" id="KW-0472">Membrane</keyword>
<evidence type="ECO:0000313" key="3">
    <source>
        <dbReference type="EMBL" id="MBC8542117.1"/>
    </source>
</evidence>
<evidence type="ECO:0000313" key="4">
    <source>
        <dbReference type="Proteomes" id="UP000657006"/>
    </source>
</evidence>
<feature type="transmembrane region" description="Helical" evidence="2">
    <location>
        <begin position="130"/>
        <end position="150"/>
    </location>
</feature>
<keyword evidence="2" id="KW-1133">Transmembrane helix</keyword>
<keyword evidence="2" id="KW-0812">Transmembrane</keyword>
<dbReference type="RefSeq" id="WP_249289155.1">
    <property type="nucleotide sequence ID" value="NZ_JACRSQ010000001.1"/>
</dbReference>
<evidence type="ECO:0000256" key="1">
    <source>
        <dbReference type="SAM" id="MobiDB-lite"/>
    </source>
</evidence>
<dbReference type="AlphaFoldDB" id="A0A926HVX8"/>
<proteinExistence type="predicted"/>
<dbReference type="Proteomes" id="UP000657006">
    <property type="component" value="Unassembled WGS sequence"/>
</dbReference>
<sequence length="388" mass="42882">MDNHDFSNIGQQIKSMVQDAINTMDFKKLNQDIGSTVNSALNELREGIKSAGQGARPEAQRPKEPPAKAAPPPPVARSQAYINPKPSGSVSGVLCIVFGAIGLGLAGIALAVSAIVGAVNNSLAALGGTALGYIAPLAVLCGCLMTRGVYLRKRVARFRQYTRQLRGRTYCQLKELADHLGKSVKYVAKDVRKMIRLGMFPEGRLDDQQSCLMLDNETYQQYLSAQEAHRQQKMAQAKEEQAVLSPEDRAVIEEGRRYITQIREMNDAIPGEEVSAQLEQLEMVTSKIFSHVERHPKQIPEIRKFMSYYLPTTLKLVKAYREFDSQPIAGETISSAKEEIQNTLDTINLAFVKLLDSLFEDAAFDISTDITVLQTMLAQEGLTKKDFG</sequence>
<dbReference type="EMBL" id="JACRSQ010000001">
    <property type="protein sequence ID" value="MBC8542117.1"/>
    <property type="molecule type" value="Genomic_DNA"/>
</dbReference>
<feature type="region of interest" description="Disordered" evidence="1">
    <location>
        <begin position="49"/>
        <end position="82"/>
    </location>
</feature>
<name>A0A926HVX8_9FIRM</name>
<feature type="transmembrane region" description="Helical" evidence="2">
    <location>
        <begin position="93"/>
        <end position="118"/>
    </location>
</feature>
<protein>
    <submittedName>
        <fullName evidence="3">5-bromo-4-chloroindolyl phosphate hydrolysis family protein</fullName>
    </submittedName>
</protein>
<dbReference type="InterPro" id="IPR018770">
    <property type="entry name" value="ChloroindolylP_hydrolase"/>
</dbReference>